<accession>A0A8S0R3T8</accession>
<dbReference type="EMBL" id="CACTIH010002141">
    <property type="protein sequence ID" value="CAA2974060.1"/>
    <property type="molecule type" value="Genomic_DNA"/>
</dbReference>
<comment type="caution">
    <text evidence="2">The sequence shown here is derived from an EMBL/GenBank/DDBJ whole genome shotgun (WGS) entry which is preliminary data.</text>
</comment>
<dbReference type="PANTHER" id="PTHR33640">
    <property type="entry name" value="TRANSMEMBRANE PROTEIN"/>
    <property type="match status" value="1"/>
</dbReference>
<sequence length="229" mass="26866">MDSFDIHGIRVEKAKAIFRHNKLLKITTLFRIMELCVFLIILSRFCIQLPLAFKLSGDYFRGIFATLISPWFVFVFGNAIIGILFLKSGQSSAKDGVYDEYTENCRKNNYENQKQTNKIASCEYTTSCDHEERKIHRIQSEKMGRMHTEEPHRKLRRSMTVRCRRNVNYGKKAVATSCAEDAMSNEEFRQTVEDFISRQHRFLREEKEFSAVVSYETRQPILSISCTRF</sequence>
<dbReference type="OrthoDB" id="1095087at2759"/>
<feature type="transmembrane region" description="Helical" evidence="1">
    <location>
        <begin position="29"/>
        <end position="51"/>
    </location>
</feature>
<evidence type="ECO:0000313" key="2">
    <source>
        <dbReference type="EMBL" id="CAA2974060.1"/>
    </source>
</evidence>
<name>A0A8S0R3T8_OLEEU</name>
<gene>
    <name evidence="2" type="ORF">OLEA9_A029807</name>
</gene>
<organism evidence="2 3">
    <name type="scientific">Olea europaea subsp. europaea</name>
    <dbReference type="NCBI Taxonomy" id="158383"/>
    <lineage>
        <taxon>Eukaryota</taxon>
        <taxon>Viridiplantae</taxon>
        <taxon>Streptophyta</taxon>
        <taxon>Embryophyta</taxon>
        <taxon>Tracheophyta</taxon>
        <taxon>Spermatophyta</taxon>
        <taxon>Magnoliopsida</taxon>
        <taxon>eudicotyledons</taxon>
        <taxon>Gunneridae</taxon>
        <taxon>Pentapetalae</taxon>
        <taxon>asterids</taxon>
        <taxon>lamiids</taxon>
        <taxon>Lamiales</taxon>
        <taxon>Oleaceae</taxon>
        <taxon>Oleeae</taxon>
        <taxon>Olea</taxon>
    </lineage>
</organism>
<dbReference type="AlphaFoldDB" id="A0A8S0R3T8"/>
<evidence type="ECO:0000313" key="3">
    <source>
        <dbReference type="Proteomes" id="UP000594638"/>
    </source>
</evidence>
<keyword evidence="3" id="KW-1185">Reference proteome</keyword>
<dbReference type="Gramene" id="OE9A029807T1">
    <property type="protein sequence ID" value="OE9A029807C1"/>
    <property type="gene ID" value="OE9A029807"/>
</dbReference>
<feature type="transmembrane region" description="Helical" evidence="1">
    <location>
        <begin position="63"/>
        <end position="86"/>
    </location>
</feature>
<evidence type="ECO:0000256" key="1">
    <source>
        <dbReference type="SAM" id="Phobius"/>
    </source>
</evidence>
<keyword evidence="1" id="KW-0472">Membrane</keyword>
<keyword evidence="1" id="KW-1133">Transmembrane helix</keyword>
<dbReference type="Proteomes" id="UP000594638">
    <property type="component" value="Unassembled WGS sequence"/>
</dbReference>
<dbReference type="PANTHER" id="PTHR33640:SF8">
    <property type="entry name" value="TRANSMEMBRANE PROTEIN"/>
    <property type="match status" value="1"/>
</dbReference>
<keyword evidence="1" id="KW-0812">Transmembrane</keyword>
<protein>
    <recommendedName>
        <fullName evidence="4">DUF4408 domain-containing protein</fullName>
    </recommendedName>
</protein>
<proteinExistence type="predicted"/>
<reference evidence="2 3" key="1">
    <citation type="submission" date="2019-12" db="EMBL/GenBank/DDBJ databases">
        <authorList>
            <person name="Alioto T."/>
            <person name="Alioto T."/>
            <person name="Gomez Garrido J."/>
        </authorList>
    </citation>
    <scope>NUCLEOTIDE SEQUENCE [LARGE SCALE GENOMIC DNA]</scope>
</reference>
<evidence type="ECO:0008006" key="4">
    <source>
        <dbReference type="Google" id="ProtNLM"/>
    </source>
</evidence>